<accession>A0A679INK5</accession>
<dbReference type="SUPFAM" id="SSF46785">
    <property type="entry name" value="Winged helix' DNA-binding domain"/>
    <property type="match status" value="1"/>
</dbReference>
<dbReference type="InterPro" id="IPR000835">
    <property type="entry name" value="HTH_MarR-typ"/>
</dbReference>
<dbReference type="KEGG" id="esg:EsVE80_23890"/>
<keyword evidence="3" id="KW-1185">Reference proteome</keyword>
<dbReference type="Gene3D" id="1.10.10.10">
    <property type="entry name" value="Winged helix-like DNA-binding domain superfamily/Winged helix DNA-binding domain"/>
    <property type="match status" value="1"/>
</dbReference>
<name>A0A679INK5_9ENTE</name>
<dbReference type="EMBL" id="AP022822">
    <property type="protein sequence ID" value="BCA86866.1"/>
    <property type="molecule type" value="Genomic_DNA"/>
</dbReference>
<sequence>MDNFMHASEQIALFCRMNTNVKKNLPIRASEMGMLIYLVKTQGEKTPNAVAKFFNVTKAMATNMTTALLKKEYIIKEQSLVDKRSFSLIPTQKAITLVENAYTEYFKTMSLLQEKMGKEKFIEFVDLLEVANAILVEEKNNG</sequence>
<dbReference type="GO" id="GO:0003700">
    <property type="term" value="F:DNA-binding transcription factor activity"/>
    <property type="evidence" value="ECO:0007669"/>
    <property type="project" value="InterPro"/>
</dbReference>
<dbReference type="InterPro" id="IPR036390">
    <property type="entry name" value="WH_DNA-bd_sf"/>
</dbReference>
<dbReference type="SMART" id="SM00347">
    <property type="entry name" value="HTH_MARR"/>
    <property type="match status" value="1"/>
</dbReference>
<dbReference type="InterPro" id="IPR036388">
    <property type="entry name" value="WH-like_DNA-bd_sf"/>
</dbReference>
<reference evidence="2 3" key="1">
    <citation type="submission" date="2020-02" db="EMBL/GenBank/DDBJ databases">
        <title>Characterization of vanA genotype vancomycin-resistant Enterococcus saigonensis VE80.</title>
        <authorList>
            <person name="Harada T."/>
            <person name="Motooka D."/>
            <person name="Nakamura S."/>
            <person name="Yamamoto Y."/>
            <person name="Kawahara R."/>
            <person name="Kawatsu K."/>
        </authorList>
    </citation>
    <scope>NUCLEOTIDE SEQUENCE [LARGE SCALE GENOMIC DNA]</scope>
    <source>
        <strain evidence="2 3">VE80</strain>
    </source>
</reference>
<dbReference type="AlphaFoldDB" id="A0A679INK5"/>
<dbReference type="Pfam" id="PF01047">
    <property type="entry name" value="MarR"/>
    <property type="match status" value="1"/>
</dbReference>
<protein>
    <recommendedName>
        <fullName evidence="1">HTH marR-type domain-containing protein</fullName>
    </recommendedName>
</protein>
<proteinExistence type="predicted"/>
<dbReference type="RefSeq" id="WP_173103922.1">
    <property type="nucleotide sequence ID" value="NZ_AP022822.1"/>
</dbReference>
<gene>
    <name evidence="2" type="ORF">EsVE80_23890</name>
</gene>
<feature type="domain" description="HTH marR-type" evidence="1">
    <location>
        <begin position="20"/>
        <end position="121"/>
    </location>
</feature>
<evidence type="ECO:0000313" key="2">
    <source>
        <dbReference type="EMBL" id="BCA86866.1"/>
    </source>
</evidence>
<organism evidence="2 3">
    <name type="scientific">Enterococcus saigonensis</name>
    <dbReference type="NCBI Taxonomy" id="1805431"/>
    <lineage>
        <taxon>Bacteria</taxon>
        <taxon>Bacillati</taxon>
        <taxon>Bacillota</taxon>
        <taxon>Bacilli</taxon>
        <taxon>Lactobacillales</taxon>
        <taxon>Enterococcaceae</taxon>
        <taxon>Enterococcus</taxon>
    </lineage>
</organism>
<dbReference type="Proteomes" id="UP000502998">
    <property type="component" value="Chromosome"/>
</dbReference>
<evidence type="ECO:0000259" key="1">
    <source>
        <dbReference type="SMART" id="SM00347"/>
    </source>
</evidence>
<evidence type="ECO:0000313" key="3">
    <source>
        <dbReference type="Proteomes" id="UP000502998"/>
    </source>
</evidence>